<feature type="transmembrane region" description="Helical" evidence="7">
    <location>
        <begin position="175"/>
        <end position="194"/>
    </location>
</feature>
<evidence type="ECO:0000256" key="2">
    <source>
        <dbReference type="ARBA" id="ARBA00022448"/>
    </source>
</evidence>
<evidence type="ECO:0000313" key="9">
    <source>
        <dbReference type="Proteomes" id="UP000027195"/>
    </source>
</evidence>
<feature type="transmembrane region" description="Helical" evidence="7">
    <location>
        <begin position="484"/>
        <end position="505"/>
    </location>
</feature>
<evidence type="ECO:0000256" key="1">
    <source>
        <dbReference type="ARBA" id="ARBA00004141"/>
    </source>
</evidence>
<name>A0A067MAB9_BOTB1</name>
<dbReference type="Proteomes" id="UP000027195">
    <property type="component" value="Unassembled WGS sequence"/>
</dbReference>
<proteinExistence type="predicted"/>
<feature type="transmembrane region" description="Helical" evidence="7">
    <location>
        <begin position="416"/>
        <end position="436"/>
    </location>
</feature>
<protein>
    <recommendedName>
        <fullName evidence="10">Amino acid permease/ SLC12A domain-containing protein</fullName>
    </recommendedName>
</protein>
<feature type="transmembrane region" description="Helical" evidence="7">
    <location>
        <begin position="123"/>
        <end position="155"/>
    </location>
</feature>
<dbReference type="GO" id="GO:0016020">
    <property type="term" value="C:membrane"/>
    <property type="evidence" value="ECO:0007669"/>
    <property type="project" value="UniProtKB-SubCell"/>
</dbReference>
<dbReference type="Gene3D" id="1.20.1740.10">
    <property type="entry name" value="Amino acid/polyamine transporter I"/>
    <property type="match status" value="1"/>
</dbReference>
<dbReference type="OrthoDB" id="10054429at2759"/>
<evidence type="ECO:0000256" key="3">
    <source>
        <dbReference type="ARBA" id="ARBA00022692"/>
    </source>
</evidence>
<dbReference type="Pfam" id="PF13520">
    <property type="entry name" value="AA_permease_2"/>
    <property type="match status" value="1"/>
</dbReference>
<reference evidence="9" key="1">
    <citation type="journal article" date="2014" name="Proc. Natl. Acad. Sci. U.S.A.">
        <title>Extensive sampling of basidiomycete genomes demonstrates inadequacy of the white-rot/brown-rot paradigm for wood decay fungi.</title>
        <authorList>
            <person name="Riley R."/>
            <person name="Salamov A.A."/>
            <person name="Brown D.W."/>
            <person name="Nagy L.G."/>
            <person name="Floudas D."/>
            <person name="Held B.W."/>
            <person name="Levasseur A."/>
            <person name="Lombard V."/>
            <person name="Morin E."/>
            <person name="Otillar R."/>
            <person name="Lindquist E.A."/>
            <person name="Sun H."/>
            <person name="LaButti K.M."/>
            <person name="Schmutz J."/>
            <person name="Jabbour D."/>
            <person name="Luo H."/>
            <person name="Baker S.E."/>
            <person name="Pisabarro A.G."/>
            <person name="Walton J.D."/>
            <person name="Blanchette R.A."/>
            <person name="Henrissat B."/>
            <person name="Martin F."/>
            <person name="Cullen D."/>
            <person name="Hibbett D.S."/>
            <person name="Grigoriev I.V."/>
        </authorList>
    </citation>
    <scope>NUCLEOTIDE SEQUENCE [LARGE SCALE GENOMIC DNA]</scope>
    <source>
        <strain evidence="9">FD-172 SS1</strain>
    </source>
</reference>
<feature type="transmembrane region" description="Helical" evidence="7">
    <location>
        <begin position="250"/>
        <end position="267"/>
    </location>
</feature>
<evidence type="ECO:0000256" key="4">
    <source>
        <dbReference type="ARBA" id="ARBA00022989"/>
    </source>
</evidence>
<accession>A0A067MAB9</accession>
<feature type="transmembrane region" description="Helical" evidence="7">
    <location>
        <begin position="391"/>
        <end position="410"/>
    </location>
</feature>
<dbReference type="EMBL" id="KL198050">
    <property type="protein sequence ID" value="KDQ12509.1"/>
    <property type="molecule type" value="Genomic_DNA"/>
</dbReference>
<feature type="transmembrane region" description="Helical" evidence="7">
    <location>
        <begin position="81"/>
        <end position="111"/>
    </location>
</feature>
<evidence type="ECO:0000256" key="5">
    <source>
        <dbReference type="ARBA" id="ARBA00023136"/>
    </source>
</evidence>
<dbReference type="STRING" id="930990.A0A067MAB9"/>
<dbReference type="HOGENOM" id="CLU_004495_7_1_1"/>
<keyword evidence="3 7" id="KW-0812">Transmembrane</keyword>
<evidence type="ECO:0008006" key="10">
    <source>
        <dbReference type="Google" id="ProtNLM"/>
    </source>
</evidence>
<dbReference type="GO" id="GO:0022857">
    <property type="term" value="F:transmembrane transporter activity"/>
    <property type="evidence" value="ECO:0007669"/>
    <property type="project" value="InterPro"/>
</dbReference>
<dbReference type="PANTHER" id="PTHR45649">
    <property type="entry name" value="AMINO-ACID PERMEASE BAT1"/>
    <property type="match status" value="1"/>
</dbReference>
<comment type="subcellular location">
    <subcellularLocation>
        <location evidence="1">Membrane</location>
        <topology evidence="1">Multi-pass membrane protein</topology>
    </subcellularLocation>
</comment>
<keyword evidence="5 7" id="KW-0472">Membrane</keyword>
<evidence type="ECO:0000256" key="6">
    <source>
        <dbReference type="SAM" id="MobiDB-lite"/>
    </source>
</evidence>
<dbReference type="PANTHER" id="PTHR45649:SF13">
    <property type="entry name" value="THIAMINE TRANSPORTER THI9"/>
    <property type="match status" value="1"/>
</dbReference>
<gene>
    <name evidence="8" type="ORF">BOTBODRAFT_417470</name>
</gene>
<keyword evidence="4 7" id="KW-1133">Transmembrane helix</keyword>
<keyword evidence="9" id="KW-1185">Reference proteome</keyword>
<dbReference type="InterPro" id="IPR002293">
    <property type="entry name" value="AA/rel_permease1"/>
</dbReference>
<feature type="transmembrane region" description="Helical" evidence="7">
    <location>
        <begin position="456"/>
        <end position="478"/>
    </location>
</feature>
<feature type="compositionally biased region" description="Basic and acidic residues" evidence="6">
    <location>
        <begin position="528"/>
        <end position="543"/>
    </location>
</feature>
<dbReference type="InParanoid" id="A0A067MAB9"/>
<feature type="transmembrane region" description="Helical" evidence="7">
    <location>
        <begin position="201"/>
        <end position="223"/>
    </location>
</feature>
<feature type="region of interest" description="Disordered" evidence="6">
    <location>
        <begin position="1"/>
        <end position="20"/>
    </location>
</feature>
<feature type="region of interest" description="Disordered" evidence="6">
    <location>
        <begin position="523"/>
        <end position="543"/>
    </location>
</feature>
<organism evidence="8 9">
    <name type="scientific">Botryobasidium botryosum (strain FD-172 SS1)</name>
    <dbReference type="NCBI Taxonomy" id="930990"/>
    <lineage>
        <taxon>Eukaryota</taxon>
        <taxon>Fungi</taxon>
        <taxon>Dikarya</taxon>
        <taxon>Basidiomycota</taxon>
        <taxon>Agaricomycotina</taxon>
        <taxon>Agaricomycetes</taxon>
        <taxon>Cantharellales</taxon>
        <taxon>Botryobasidiaceae</taxon>
        <taxon>Botryobasidium</taxon>
    </lineage>
</organism>
<evidence type="ECO:0000256" key="7">
    <source>
        <dbReference type="SAM" id="Phobius"/>
    </source>
</evidence>
<evidence type="ECO:0000313" key="8">
    <source>
        <dbReference type="EMBL" id="KDQ12509.1"/>
    </source>
</evidence>
<sequence>MPGEHIDMEHRDGKVTTRPRDVDSDERFLEQLGYKQQLSRSLGAIESFASSFCAVDFVSSVRLTYSFGILSGGPKAMWSSYIVNAVFACMSAAVLSEICSALPISGSLYIWAAQAAGPKYGRLVGFIVAWWAVTAWMTFTAGCSQAFANYILSLVPVFDLDFPGGISGDNVKWRALLWIVSELFLIVATALVYLPPRWYPLLFRTAVGSILLDWILCMTWLPIGASKRYGLRSAREAFLTTYNGTGASPGWNWALSFFFTSSALVGFDGAGHVAEETKDAGYTSARSIIGSALATAIGGFTTLIVFLFCTPDIDTLFSLNAPQPFVLIYSMALGRGGAVAMTAIAAIQLLVCTSILIITASRLIFAIARDGALPFSEWVGRVSSSGRPQNAVLVMYFCCALLICTILPSTAAFTSLLSGGIAPLVASYGLIALLRLTMTPTDFKMSRFPLGRASTLFYFGSAAFNAWLFAVNVAPYSFPVAAETFNFACVIFGTVTILGFLSFWFTPADRWLRSEQMQRMHNGASSALEEKEIGNEKSKVEAD</sequence>
<feature type="transmembrane region" description="Helical" evidence="7">
    <location>
        <begin position="288"/>
        <end position="308"/>
    </location>
</feature>
<feature type="transmembrane region" description="Helical" evidence="7">
    <location>
        <begin position="328"/>
        <end position="359"/>
    </location>
</feature>
<dbReference type="PIRSF" id="PIRSF006060">
    <property type="entry name" value="AA_transporter"/>
    <property type="match status" value="1"/>
</dbReference>
<keyword evidence="2" id="KW-0813">Transport</keyword>
<dbReference type="AlphaFoldDB" id="A0A067MAB9"/>